<comment type="caution">
    <text evidence="3">The sequence shown here is derived from an EMBL/GenBank/DDBJ whole genome shotgun (WGS) entry which is preliminary data.</text>
</comment>
<keyword evidence="1" id="KW-0479">Metal-binding</keyword>
<evidence type="ECO:0000259" key="2">
    <source>
        <dbReference type="PROSITE" id="PS50157"/>
    </source>
</evidence>
<dbReference type="EMBL" id="MU860092">
    <property type="protein sequence ID" value="KAK4238522.1"/>
    <property type="molecule type" value="Genomic_DNA"/>
</dbReference>
<keyword evidence="1" id="KW-0862">Zinc</keyword>
<reference evidence="3" key="2">
    <citation type="submission" date="2023-05" db="EMBL/GenBank/DDBJ databases">
        <authorList>
            <consortium name="Lawrence Berkeley National Laboratory"/>
            <person name="Steindorff A."/>
            <person name="Hensen N."/>
            <person name="Bonometti L."/>
            <person name="Westerberg I."/>
            <person name="Brannstrom I.O."/>
            <person name="Guillou S."/>
            <person name="Cros-Aarteil S."/>
            <person name="Calhoun S."/>
            <person name="Haridas S."/>
            <person name="Kuo A."/>
            <person name="Mondo S."/>
            <person name="Pangilinan J."/>
            <person name="Riley R."/>
            <person name="Labutti K."/>
            <person name="Andreopoulos B."/>
            <person name="Lipzen A."/>
            <person name="Chen C."/>
            <person name="Yanf M."/>
            <person name="Daum C."/>
            <person name="Ng V."/>
            <person name="Clum A."/>
            <person name="Ohm R."/>
            <person name="Martin F."/>
            <person name="Silar P."/>
            <person name="Natvig D."/>
            <person name="Lalanne C."/>
            <person name="Gautier V."/>
            <person name="Ament-Velasquez S.L."/>
            <person name="Kruys A."/>
            <person name="Hutchinson M.I."/>
            <person name="Powell A.J."/>
            <person name="Barry K."/>
            <person name="Miller A.N."/>
            <person name="Grigoriev I.V."/>
            <person name="Debuchy R."/>
            <person name="Gladieux P."/>
            <person name="Thoren M.H."/>
            <person name="Johannesson H."/>
        </authorList>
    </citation>
    <scope>NUCLEOTIDE SEQUENCE</scope>
    <source>
        <strain evidence="3">CBS 532.94</strain>
    </source>
</reference>
<dbReference type="GO" id="GO:0008270">
    <property type="term" value="F:zinc ion binding"/>
    <property type="evidence" value="ECO:0007669"/>
    <property type="project" value="UniProtKB-KW"/>
</dbReference>
<keyword evidence="1" id="KW-0863">Zinc-finger</keyword>
<dbReference type="InterPro" id="IPR036236">
    <property type="entry name" value="Znf_C2H2_sf"/>
</dbReference>
<protein>
    <recommendedName>
        <fullName evidence="2">C2H2-type domain-containing protein</fullName>
    </recommendedName>
</protein>
<sequence length="143" mass="16540">MFDSPANHARADETSEAAHNVPDHAENVAIAFHECRYPRCFARWFHDEELLVSHIEQCHQEELVCRVCGKKLSSKISLWQHKKKHTDKTGFKCFIPGCDAAYWRKDCLGTHLLTHKDLLVEAVKLYSEFNKSMRDKSANNGRQ</sequence>
<evidence type="ECO:0000256" key="1">
    <source>
        <dbReference type="PROSITE-ProRule" id="PRU00042"/>
    </source>
</evidence>
<evidence type="ECO:0000313" key="3">
    <source>
        <dbReference type="EMBL" id="KAK4238522.1"/>
    </source>
</evidence>
<proteinExistence type="predicted"/>
<dbReference type="SMART" id="SM00355">
    <property type="entry name" value="ZnF_C2H2"/>
    <property type="match status" value="3"/>
</dbReference>
<dbReference type="InterPro" id="IPR013087">
    <property type="entry name" value="Znf_C2H2_type"/>
</dbReference>
<keyword evidence="4" id="KW-1185">Reference proteome</keyword>
<feature type="domain" description="C2H2-type" evidence="2">
    <location>
        <begin position="63"/>
        <end position="90"/>
    </location>
</feature>
<gene>
    <name evidence="3" type="ORF">C8A03DRAFT_33457</name>
</gene>
<organism evidence="3 4">
    <name type="scientific">Achaetomium macrosporum</name>
    <dbReference type="NCBI Taxonomy" id="79813"/>
    <lineage>
        <taxon>Eukaryota</taxon>
        <taxon>Fungi</taxon>
        <taxon>Dikarya</taxon>
        <taxon>Ascomycota</taxon>
        <taxon>Pezizomycotina</taxon>
        <taxon>Sordariomycetes</taxon>
        <taxon>Sordariomycetidae</taxon>
        <taxon>Sordariales</taxon>
        <taxon>Chaetomiaceae</taxon>
        <taxon>Achaetomium</taxon>
    </lineage>
</organism>
<dbReference type="Gene3D" id="3.30.160.60">
    <property type="entry name" value="Classic Zinc Finger"/>
    <property type="match status" value="1"/>
</dbReference>
<evidence type="ECO:0000313" key="4">
    <source>
        <dbReference type="Proteomes" id="UP001303760"/>
    </source>
</evidence>
<dbReference type="PROSITE" id="PS00028">
    <property type="entry name" value="ZINC_FINGER_C2H2_1"/>
    <property type="match status" value="2"/>
</dbReference>
<dbReference type="PROSITE" id="PS50157">
    <property type="entry name" value="ZINC_FINGER_C2H2_2"/>
    <property type="match status" value="1"/>
</dbReference>
<dbReference type="Proteomes" id="UP001303760">
    <property type="component" value="Unassembled WGS sequence"/>
</dbReference>
<dbReference type="AlphaFoldDB" id="A0AAN7CBW0"/>
<reference evidence="3" key="1">
    <citation type="journal article" date="2023" name="Mol. Phylogenet. Evol.">
        <title>Genome-scale phylogeny and comparative genomics of the fungal order Sordariales.</title>
        <authorList>
            <person name="Hensen N."/>
            <person name="Bonometti L."/>
            <person name="Westerberg I."/>
            <person name="Brannstrom I.O."/>
            <person name="Guillou S."/>
            <person name="Cros-Aarteil S."/>
            <person name="Calhoun S."/>
            <person name="Haridas S."/>
            <person name="Kuo A."/>
            <person name="Mondo S."/>
            <person name="Pangilinan J."/>
            <person name="Riley R."/>
            <person name="LaButti K."/>
            <person name="Andreopoulos B."/>
            <person name="Lipzen A."/>
            <person name="Chen C."/>
            <person name="Yan M."/>
            <person name="Daum C."/>
            <person name="Ng V."/>
            <person name="Clum A."/>
            <person name="Steindorff A."/>
            <person name="Ohm R.A."/>
            <person name="Martin F."/>
            <person name="Silar P."/>
            <person name="Natvig D.O."/>
            <person name="Lalanne C."/>
            <person name="Gautier V."/>
            <person name="Ament-Velasquez S.L."/>
            <person name="Kruys A."/>
            <person name="Hutchinson M.I."/>
            <person name="Powell A.J."/>
            <person name="Barry K."/>
            <person name="Miller A.N."/>
            <person name="Grigoriev I.V."/>
            <person name="Debuchy R."/>
            <person name="Gladieux P."/>
            <person name="Hiltunen Thoren M."/>
            <person name="Johannesson H."/>
        </authorList>
    </citation>
    <scope>NUCLEOTIDE SEQUENCE</scope>
    <source>
        <strain evidence="3">CBS 532.94</strain>
    </source>
</reference>
<dbReference type="SUPFAM" id="SSF57667">
    <property type="entry name" value="beta-beta-alpha zinc fingers"/>
    <property type="match status" value="1"/>
</dbReference>
<name>A0AAN7CBW0_9PEZI</name>
<accession>A0AAN7CBW0</accession>